<accession>A0A919JNB1</accession>
<dbReference type="EMBL" id="BOMQ01000097">
    <property type="protein sequence ID" value="GIE54194.1"/>
    <property type="molecule type" value="Genomic_DNA"/>
</dbReference>
<keyword evidence="3" id="KW-1185">Reference proteome</keyword>
<proteinExistence type="predicted"/>
<dbReference type="SUPFAM" id="SSF52467">
    <property type="entry name" value="DHS-like NAD/FAD-binding domain"/>
    <property type="match status" value="1"/>
</dbReference>
<dbReference type="RefSeq" id="WP_203776765.1">
    <property type="nucleotide sequence ID" value="NZ_BAAAYJ010000084.1"/>
</dbReference>
<comment type="caution">
    <text evidence="2">The sequence shown here is derived from an EMBL/GenBank/DDBJ whole genome shotgun (WGS) entry which is preliminary data.</text>
</comment>
<evidence type="ECO:0000313" key="2">
    <source>
        <dbReference type="EMBL" id="GIE54194.1"/>
    </source>
</evidence>
<gene>
    <name evidence="2" type="ORF">Ani05nite_77280</name>
</gene>
<organism evidence="2 3">
    <name type="scientific">Actinoplanes nipponensis</name>
    <dbReference type="NCBI Taxonomy" id="135950"/>
    <lineage>
        <taxon>Bacteria</taxon>
        <taxon>Bacillati</taxon>
        <taxon>Actinomycetota</taxon>
        <taxon>Actinomycetes</taxon>
        <taxon>Micromonosporales</taxon>
        <taxon>Micromonosporaceae</taxon>
        <taxon>Actinoplanes</taxon>
    </lineage>
</organism>
<feature type="compositionally biased region" description="Basic and acidic residues" evidence="1">
    <location>
        <begin position="262"/>
        <end position="281"/>
    </location>
</feature>
<name>A0A919JNB1_9ACTN</name>
<dbReference type="Gene3D" id="3.40.50.1220">
    <property type="entry name" value="TPP-binding domain"/>
    <property type="match status" value="1"/>
</dbReference>
<dbReference type="Pfam" id="PF02146">
    <property type="entry name" value="SIR2"/>
    <property type="match status" value="1"/>
</dbReference>
<feature type="compositionally biased region" description="Gly residues" evidence="1">
    <location>
        <begin position="120"/>
        <end position="131"/>
    </location>
</feature>
<dbReference type="InterPro" id="IPR029035">
    <property type="entry name" value="DHS-like_NAD/FAD-binding_dom"/>
</dbReference>
<dbReference type="GO" id="GO:0070403">
    <property type="term" value="F:NAD+ binding"/>
    <property type="evidence" value="ECO:0007669"/>
    <property type="project" value="InterPro"/>
</dbReference>
<reference evidence="2" key="1">
    <citation type="submission" date="2021-01" db="EMBL/GenBank/DDBJ databases">
        <title>Whole genome shotgun sequence of Actinoplanes nipponensis NBRC 14063.</title>
        <authorList>
            <person name="Komaki H."/>
            <person name="Tamura T."/>
        </authorList>
    </citation>
    <scope>NUCLEOTIDE SEQUENCE</scope>
    <source>
        <strain evidence="2">NBRC 14063</strain>
    </source>
</reference>
<dbReference type="Proteomes" id="UP000647172">
    <property type="component" value="Unassembled WGS sequence"/>
</dbReference>
<protein>
    <submittedName>
        <fullName evidence="2">Uncharacterized protein</fullName>
    </submittedName>
</protein>
<feature type="region of interest" description="Disordered" evidence="1">
    <location>
        <begin position="235"/>
        <end position="307"/>
    </location>
</feature>
<feature type="region of interest" description="Disordered" evidence="1">
    <location>
        <begin position="1"/>
        <end position="42"/>
    </location>
</feature>
<dbReference type="InterPro" id="IPR003000">
    <property type="entry name" value="Sirtuin"/>
</dbReference>
<sequence>MNLSREPGASRAVVPAGAAPSIDAATPGRHRPGVAASAWPWPGDDAEVRAPFRATGAGRGDWRAGIGPGSWRAGIGPGGWRADIGPGGWRAGIGPGGWRAGLGTGDWRAGSGLGDWRAGSGPGGRRVGPDGGPWAPGTRERGETRRPAGSRARRAAHRALCSGCGQRFPGRRILDRVAAGEADPRCPACGGILKLAVVLFGGRPDPGTAGLAGRLAAHDGVLLVAGSSLLVEPVASRRGRGPAGPGETDHRTGPRAVRRSRGRGDPRAEGGRGGPRADRGRGGGHLRAAGRRLIPCDRRAFRRRGAR</sequence>
<feature type="region of interest" description="Disordered" evidence="1">
    <location>
        <begin position="109"/>
        <end position="154"/>
    </location>
</feature>
<dbReference type="AlphaFoldDB" id="A0A919JNB1"/>
<evidence type="ECO:0000313" key="3">
    <source>
        <dbReference type="Proteomes" id="UP000647172"/>
    </source>
</evidence>
<evidence type="ECO:0000256" key="1">
    <source>
        <dbReference type="SAM" id="MobiDB-lite"/>
    </source>
</evidence>